<evidence type="ECO:0000313" key="2">
    <source>
        <dbReference type="EMBL" id="MBD2343599.1"/>
    </source>
</evidence>
<proteinExistence type="predicted"/>
<name>A0ABR8CKU4_9NOST</name>
<dbReference type="EMBL" id="JACJRF010000006">
    <property type="protein sequence ID" value="MBD2343599.1"/>
    <property type="molecule type" value="Genomic_DNA"/>
</dbReference>
<feature type="chain" id="PRO_5047445548" description="PEP-CTERM sorting domain-containing protein" evidence="1">
    <location>
        <begin position="30"/>
        <end position="236"/>
    </location>
</feature>
<accession>A0ABR8CKU4</accession>
<comment type="caution">
    <text evidence="2">The sequence shown here is derived from an EMBL/GenBank/DDBJ whole genome shotgun (WGS) entry which is preliminary data.</text>
</comment>
<evidence type="ECO:0000256" key="1">
    <source>
        <dbReference type="SAM" id="SignalP"/>
    </source>
</evidence>
<gene>
    <name evidence="2" type="ORF">H6G18_05485</name>
</gene>
<evidence type="ECO:0000313" key="3">
    <source>
        <dbReference type="Proteomes" id="UP000607281"/>
    </source>
</evidence>
<keyword evidence="3" id="KW-1185">Reference proteome</keyword>
<sequence length="236" mass="25619">MKLNQIVNISAIAQILAIALSIFPESAQAGFARASSSAVNTTDSFSFEIDTSVTDTKTAPGELNIGLFPNAIKNAFYEVGPDSSFSTSVFFIAGDLKTSLIEDPLILADLNDEPDFYSSFGGRFINKAIRYEARLEDASGENFIEFEFFAPFTDPNSLSVFNFLNLAEFLNSDGIVIFPRNLGSLNFAGSDERNGFKFTPADVVAQVPDPSVTAALLGVGIMKTLVAVKPQKRWRN</sequence>
<protein>
    <recommendedName>
        <fullName evidence="4">PEP-CTERM sorting domain-containing protein</fullName>
    </recommendedName>
</protein>
<evidence type="ECO:0008006" key="4">
    <source>
        <dbReference type="Google" id="ProtNLM"/>
    </source>
</evidence>
<dbReference type="RefSeq" id="WP_190406068.1">
    <property type="nucleotide sequence ID" value="NZ_JACJRF010000006.1"/>
</dbReference>
<dbReference type="Proteomes" id="UP000607281">
    <property type="component" value="Unassembled WGS sequence"/>
</dbReference>
<keyword evidence="1" id="KW-0732">Signal</keyword>
<feature type="signal peptide" evidence="1">
    <location>
        <begin position="1"/>
        <end position="29"/>
    </location>
</feature>
<reference evidence="2 3" key="1">
    <citation type="journal article" date="2020" name="ISME J.">
        <title>Comparative genomics reveals insights into cyanobacterial evolution and habitat adaptation.</title>
        <authorList>
            <person name="Chen M.Y."/>
            <person name="Teng W.K."/>
            <person name="Zhao L."/>
            <person name="Hu C.X."/>
            <person name="Zhou Y.K."/>
            <person name="Han B.P."/>
            <person name="Song L.R."/>
            <person name="Shu W.S."/>
        </authorList>
    </citation>
    <scope>NUCLEOTIDE SEQUENCE [LARGE SCALE GENOMIC DNA]</scope>
    <source>
        <strain evidence="2 3">FACHB-260</strain>
    </source>
</reference>
<organism evidence="2 3">
    <name type="scientific">Anabaena subtropica FACHB-260</name>
    <dbReference type="NCBI Taxonomy" id="2692884"/>
    <lineage>
        <taxon>Bacteria</taxon>
        <taxon>Bacillati</taxon>
        <taxon>Cyanobacteriota</taxon>
        <taxon>Cyanophyceae</taxon>
        <taxon>Nostocales</taxon>
        <taxon>Nostocaceae</taxon>
        <taxon>Anabaena</taxon>
    </lineage>
</organism>